<reference evidence="2" key="1">
    <citation type="submission" date="2021-01" db="EMBL/GenBank/DDBJ databases">
        <authorList>
            <person name="Corre E."/>
            <person name="Pelletier E."/>
            <person name="Niang G."/>
            <person name="Scheremetjew M."/>
            <person name="Finn R."/>
            <person name="Kale V."/>
            <person name="Holt S."/>
            <person name="Cochrane G."/>
            <person name="Meng A."/>
            <person name="Brown T."/>
            <person name="Cohen L."/>
        </authorList>
    </citation>
    <scope>NUCLEOTIDE SEQUENCE</scope>
    <source>
        <strain evidence="2">Isolate 1302-5</strain>
    </source>
</reference>
<evidence type="ECO:0000256" key="1">
    <source>
        <dbReference type="SAM" id="MobiDB-lite"/>
    </source>
</evidence>
<sequence length="154" mass="16590">MMASQQQRQRQLASGGDGGGDSSSPPAHAPPSNKFEGELHALALGAKWDEMRDLLRSAFSSSSSPALNGRIRRTERNSTLASREDDEDVPPPVIASAVASIDEDESTGAYLEGMECELDQAGAVEGRRRLLGMVLIPPFEIWMPLLGLRGKDLE</sequence>
<dbReference type="EMBL" id="HBKQ01056473">
    <property type="protein sequence ID" value="CAE2282876.1"/>
    <property type="molecule type" value="Transcribed_RNA"/>
</dbReference>
<feature type="compositionally biased region" description="Low complexity" evidence="1">
    <location>
        <begin position="1"/>
        <end position="14"/>
    </location>
</feature>
<evidence type="ECO:0000313" key="2">
    <source>
        <dbReference type="EMBL" id="CAE2282876.1"/>
    </source>
</evidence>
<feature type="region of interest" description="Disordered" evidence="1">
    <location>
        <begin position="59"/>
        <end position="92"/>
    </location>
</feature>
<dbReference type="AlphaFoldDB" id="A0A7S4K3S1"/>
<organism evidence="2">
    <name type="scientific">Odontella aurita</name>
    <dbReference type="NCBI Taxonomy" id="265563"/>
    <lineage>
        <taxon>Eukaryota</taxon>
        <taxon>Sar</taxon>
        <taxon>Stramenopiles</taxon>
        <taxon>Ochrophyta</taxon>
        <taxon>Bacillariophyta</taxon>
        <taxon>Mediophyceae</taxon>
        <taxon>Biddulphiophycidae</taxon>
        <taxon>Eupodiscales</taxon>
        <taxon>Odontellaceae</taxon>
        <taxon>Odontella</taxon>
    </lineage>
</organism>
<protein>
    <submittedName>
        <fullName evidence="2">Uncharacterized protein</fullName>
    </submittedName>
</protein>
<gene>
    <name evidence="2" type="ORF">OAUR00152_LOCUS38649</name>
</gene>
<proteinExistence type="predicted"/>
<name>A0A7S4K3S1_9STRA</name>
<accession>A0A7S4K3S1</accession>
<feature type="region of interest" description="Disordered" evidence="1">
    <location>
        <begin position="1"/>
        <end position="38"/>
    </location>
</feature>
<feature type="compositionally biased region" description="Low complexity" evidence="1">
    <location>
        <begin position="22"/>
        <end position="32"/>
    </location>
</feature>